<evidence type="ECO:0000256" key="3">
    <source>
        <dbReference type="ARBA" id="ARBA00004584"/>
    </source>
</evidence>
<comment type="subcellular location">
    <subcellularLocation>
        <location evidence="3">Chromosome</location>
        <location evidence="3">Centromere</location>
    </subcellularLocation>
    <subcellularLocation>
        <location evidence="2">Nucleus</location>
    </subcellularLocation>
</comment>
<comment type="function">
    <text evidence="1">Required for recruitment of CENPA to centromeres and normal chromosome segregation during mitosis.</text>
</comment>
<feature type="domain" description="Mis18" evidence="12">
    <location>
        <begin position="26"/>
        <end position="124"/>
    </location>
</feature>
<dbReference type="AlphaFoldDB" id="A0A4U5VG58"/>
<dbReference type="GO" id="GO:0007059">
    <property type="term" value="P:chromosome segregation"/>
    <property type="evidence" value="ECO:0007669"/>
    <property type="project" value="TreeGrafter"/>
</dbReference>
<dbReference type="PANTHER" id="PTHR16431:SF3">
    <property type="entry name" value="PROTEIN MIS18-BETA"/>
    <property type="match status" value="1"/>
</dbReference>
<dbReference type="Pfam" id="PF03226">
    <property type="entry name" value="Yippee-Mis18"/>
    <property type="match status" value="1"/>
</dbReference>
<evidence type="ECO:0000256" key="5">
    <source>
        <dbReference type="ARBA" id="ARBA00022618"/>
    </source>
</evidence>
<evidence type="ECO:0000313" key="13">
    <source>
        <dbReference type="EMBL" id="TKS87098.1"/>
    </source>
</evidence>
<dbReference type="GO" id="GO:0051301">
    <property type="term" value="P:cell division"/>
    <property type="evidence" value="ECO:0007669"/>
    <property type="project" value="UniProtKB-KW"/>
</dbReference>
<evidence type="ECO:0000259" key="12">
    <source>
        <dbReference type="PROSITE" id="PS51793"/>
    </source>
</evidence>
<evidence type="ECO:0000256" key="11">
    <source>
        <dbReference type="ARBA" id="ARBA00023328"/>
    </source>
</evidence>
<protein>
    <submittedName>
        <fullName evidence="13">Protein Mis18-beta</fullName>
    </submittedName>
</protein>
<dbReference type="GO" id="GO:0005634">
    <property type="term" value="C:nucleus"/>
    <property type="evidence" value="ECO:0007669"/>
    <property type="project" value="UniProtKB-SubCell"/>
</dbReference>
<keyword evidence="10" id="KW-0131">Cell cycle</keyword>
<keyword evidence="14" id="KW-1185">Reference proteome</keyword>
<dbReference type="STRING" id="240159.A0A4U5VG58"/>
<proteinExistence type="predicted"/>
<organism evidence="13 14">
    <name type="scientific">Collichthys lucidus</name>
    <name type="common">Big head croaker</name>
    <name type="synonym">Sciaena lucida</name>
    <dbReference type="NCBI Taxonomy" id="240159"/>
    <lineage>
        <taxon>Eukaryota</taxon>
        <taxon>Metazoa</taxon>
        <taxon>Chordata</taxon>
        <taxon>Craniata</taxon>
        <taxon>Vertebrata</taxon>
        <taxon>Euteleostomi</taxon>
        <taxon>Actinopterygii</taxon>
        <taxon>Neopterygii</taxon>
        <taxon>Teleostei</taxon>
        <taxon>Neoteleostei</taxon>
        <taxon>Acanthomorphata</taxon>
        <taxon>Eupercaria</taxon>
        <taxon>Sciaenidae</taxon>
        <taxon>Collichthys</taxon>
    </lineage>
</organism>
<keyword evidence="8" id="KW-0862">Zinc</keyword>
<dbReference type="GO" id="GO:0000775">
    <property type="term" value="C:chromosome, centromeric region"/>
    <property type="evidence" value="ECO:0007669"/>
    <property type="project" value="UniProtKB-SubCell"/>
</dbReference>
<dbReference type="PROSITE" id="PS51793">
    <property type="entry name" value="MIS18"/>
    <property type="match status" value="1"/>
</dbReference>
<evidence type="ECO:0000256" key="4">
    <source>
        <dbReference type="ARBA" id="ARBA00022454"/>
    </source>
</evidence>
<keyword evidence="4" id="KW-0158">Chromosome</keyword>
<dbReference type="Proteomes" id="UP000298787">
    <property type="component" value="Chromosome 18"/>
</dbReference>
<evidence type="ECO:0000256" key="6">
    <source>
        <dbReference type="ARBA" id="ARBA00022723"/>
    </source>
</evidence>
<name>A0A4U5VG58_COLLU</name>
<sequence length="177" mass="19510">MEFNGSILVRRRVDVETDTELQPNQLATLHCWQCSVILGDSLDVCGEMKQLDLIICLKVTHDVAVSEARAVSRGGQMANCIYSPLKCRRCHSALGRIICAAPPHLTAVRNKFLLYKPNIGCYILKSSSVVTARAVTFATKTCKESMNEPRGGREAPLVPFSSSTPSSPCYYELTEEL</sequence>
<dbReference type="EMBL" id="CM014095">
    <property type="protein sequence ID" value="TKS87098.1"/>
    <property type="molecule type" value="Genomic_DNA"/>
</dbReference>
<dbReference type="GO" id="GO:0000785">
    <property type="term" value="C:chromatin"/>
    <property type="evidence" value="ECO:0007669"/>
    <property type="project" value="TreeGrafter"/>
</dbReference>
<dbReference type="PANTHER" id="PTHR16431">
    <property type="entry name" value="NEUROGENIC PROTEIN MASTERMIND"/>
    <property type="match status" value="1"/>
</dbReference>
<evidence type="ECO:0000256" key="10">
    <source>
        <dbReference type="ARBA" id="ARBA00023306"/>
    </source>
</evidence>
<dbReference type="InterPro" id="IPR034752">
    <property type="entry name" value="Mis18"/>
</dbReference>
<evidence type="ECO:0000256" key="2">
    <source>
        <dbReference type="ARBA" id="ARBA00004123"/>
    </source>
</evidence>
<dbReference type="InterPro" id="IPR004910">
    <property type="entry name" value="Yippee/Mis18/Cereblon"/>
</dbReference>
<keyword evidence="11" id="KW-0137">Centromere</keyword>
<keyword evidence="9" id="KW-0539">Nucleus</keyword>
<reference evidence="13 14" key="1">
    <citation type="submission" date="2019-01" db="EMBL/GenBank/DDBJ databases">
        <title>Genome Assembly of Collichthys lucidus.</title>
        <authorList>
            <person name="Cai M."/>
            <person name="Xiao S."/>
        </authorList>
    </citation>
    <scope>NUCLEOTIDE SEQUENCE [LARGE SCALE GENOMIC DNA]</scope>
    <source>
        <strain evidence="13">JT15FE1705JMU</strain>
        <tissue evidence="13">Muscle</tissue>
    </source>
</reference>
<accession>A0A4U5VG58</accession>
<dbReference type="GO" id="GO:0046872">
    <property type="term" value="F:metal ion binding"/>
    <property type="evidence" value="ECO:0007669"/>
    <property type="project" value="UniProtKB-KW"/>
</dbReference>
<evidence type="ECO:0000256" key="7">
    <source>
        <dbReference type="ARBA" id="ARBA00022776"/>
    </source>
</evidence>
<keyword evidence="5" id="KW-0132">Cell division</keyword>
<keyword evidence="7" id="KW-0498">Mitosis</keyword>
<evidence type="ECO:0000256" key="9">
    <source>
        <dbReference type="ARBA" id="ARBA00023242"/>
    </source>
</evidence>
<keyword evidence="6" id="KW-0479">Metal-binding</keyword>
<evidence type="ECO:0000256" key="8">
    <source>
        <dbReference type="ARBA" id="ARBA00022833"/>
    </source>
</evidence>
<gene>
    <name evidence="13" type="ORF">D9C73_021222</name>
</gene>
<evidence type="ECO:0000256" key="1">
    <source>
        <dbReference type="ARBA" id="ARBA00003694"/>
    </source>
</evidence>
<evidence type="ECO:0000313" key="14">
    <source>
        <dbReference type="Proteomes" id="UP000298787"/>
    </source>
</evidence>
<dbReference type="GO" id="GO:0034080">
    <property type="term" value="P:CENP-A containing chromatin assembly"/>
    <property type="evidence" value="ECO:0007669"/>
    <property type="project" value="TreeGrafter"/>
</dbReference>